<dbReference type="CDD" id="cd11326">
    <property type="entry name" value="AmyAc_Glg_debranch"/>
    <property type="match status" value="1"/>
</dbReference>
<dbReference type="EMBL" id="BNCK01000009">
    <property type="protein sequence ID" value="GHG02861.1"/>
    <property type="molecule type" value="Genomic_DNA"/>
</dbReference>
<dbReference type="InterPro" id="IPR013783">
    <property type="entry name" value="Ig-like_fold"/>
</dbReference>
<proteinExistence type="inferred from homology"/>
<keyword evidence="2" id="KW-0378">Hydrolase</keyword>
<accession>A0A919EPB4</accession>
<dbReference type="GO" id="GO:0005980">
    <property type="term" value="P:glycogen catabolic process"/>
    <property type="evidence" value="ECO:0007669"/>
    <property type="project" value="InterPro"/>
</dbReference>
<dbReference type="SUPFAM" id="SSF81296">
    <property type="entry name" value="E set domains"/>
    <property type="match status" value="1"/>
</dbReference>
<dbReference type="InterPro" id="IPR014756">
    <property type="entry name" value="Ig_E-set"/>
</dbReference>
<reference evidence="5" key="1">
    <citation type="journal article" date="2014" name="Int. J. Syst. Evol. Microbiol.">
        <title>Complete genome sequence of Corynebacterium casei LMG S-19264T (=DSM 44701T), isolated from a smear-ripened cheese.</title>
        <authorList>
            <consortium name="US DOE Joint Genome Institute (JGI-PGF)"/>
            <person name="Walter F."/>
            <person name="Albersmeier A."/>
            <person name="Kalinowski J."/>
            <person name="Ruckert C."/>
        </authorList>
    </citation>
    <scope>NUCLEOTIDE SEQUENCE</scope>
    <source>
        <strain evidence="5">KCTC 42731</strain>
    </source>
</reference>
<sequence>MLSQAVVQNYTVSPGRPYPLGATFNGKGTNFAVFSANAEKIELCLFDAKGELEVARISLPEFTDDIWHGYIEGLQPGALYGYRAHGPFEPHNGHRFNPFKLLLDPYAKKLKGSFITSDTHLSYDTSSQQQDLTLDYRDNAQYLPKCVVINQQTICNSYPKVRRRDTIIYELHVRGFSKAQENIEPSMRGTFQALACDNNIDYLKTLGVTTIELMPVQQFVSEDFVLNKGLSNYWGYNSIAFFVPHQAYQFSSELDEFRQMVERFHQAGIEVLLDVVFNHTAEGGHLGPTYSFKGLDNASYYRLDNNDKRYYLNYSGCGNTINIEHPRVLQLIMDALRYWVLHMGVDGFRFDLAPILGRQVTHFSQNSAFFTAVKQDPVLNQIKLIAEPWDIGEQGYQLGRFPKHWMEWNDRFRDTCRRFWRGDDGIAPEFARRLHGSADLFEQRGRRPSASINFITSHDGFTLHDLVSFEQKHNLANGEQNHDGHNGNYSANFGAEGETDDINILELRSRQKRNLLTTLMIAQGTPMLLSGDEMGNSQQGNNNAYCQDNNISWLEWSNADQHQISFVQRLIALRKAHPLLNRTHYQHGFKVSPTTGLPDISWYNCHGGLMVEHDWHNSAIKCFAMLLAQTEPSDVQKTSQHDDALLIIFNAHNKHIEFQLPSLTGRWHVLIDTVQNTLEDTSDDATFTSSHYAVSPHSCVVLSYSHQPSLGDIFSSQQATLAVKRNTP</sequence>
<dbReference type="SUPFAM" id="SSF51445">
    <property type="entry name" value="(Trans)glycosidases"/>
    <property type="match status" value="1"/>
</dbReference>
<dbReference type="Pfam" id="PF00128">
    <property type="entry name" value="Alpha-amylase"/>
    <property type="match status" value="2"/>
</dbReference>
<comment type="similarity">
    <text evidence="1">Belongs to the glycosyl hydrolase 13 family.</text>
</comment>
<evidence type="ECO:0000256" key="3">
    <source>
        <dbReference type="ARBA" id="ARBA00023295"/>
    </source>
</evidence>
<evidence type="ECO:0000259" key="4">
    <source>
        <dbReference type="SMART" id="SM00642"/>
    </source>
</evidence>
<dbReference type="InterPro" id="IPR011837">
    <property type="entry name" value="Glycogen_debranch_GlgX"/>
</dbReference>
<dbReference type="Proteomes" id="UP000623842">
    <property type="component" value="Unassembled WGS sequence"/>
</dbReference>
<keyword evidence="3" id="KW-0326">Glycosidase</keyword>
<dbReference type="NCBIfam" id="TIGR02100">
    <property type="entry name" value="glgX_debranch"/>
    <property type="match status" value="1"/>
</dbReference>
<evidence type="ECO:0000313" key="6">
    <source>
        <dbReference type="Proteomes" id="UP000623842"/>
    </source>
</evidence>
<organism evidence="5 6">
    <name type="scientific">Thalassotalea marina</name>
    <dbReference type="NCBI Taxonomy" id="1673741"/>
    <lineage>
        <taxon>Bacteria</taxon>
        <taxon>Pseudomonadati</taxon>
        <taxon>Pseudomonadota</taxon>
        <taxon>Gammaproteobacteria</taxon>
        <taxon>Alteromonadales</taxon>
        <taxon>Colwelliaceae</taxon>
        <taxon>Thalassotalea</taxon>
    </lineage>
</organism>
<dbReference type="CDD" id="cd02856">
    <property type="entry name" value="E_set_GDE_Isoamylase_N"/>
    <property type="match status" value="1"/>
</dbReference>
<evidence type="ECO:0000256" key="2">
    <source>
        <dbReference type="ARBA" id="ARBA00022801"/>
    </source>
</evidence>
<dbReference type="RefSeq" id="WP_189773318.1">
    <property type="nucleotide sequence ID" value="NZ_BNCK01000009.1"/>
</dbReference>
<protein>
    <submittedName>
        <fullName evidence="5">Glycogen operon protein GlgX homolog</fullName>
    </submittedName>
</protein>
<dbReference type="Gene3D" id="3.20.20.80">
    <property type="entry name" value="Glycosidases"/>
    <property type="match status" value="1"/>
</dbReference>
<name>A0A919EPB4_9GAMM</name>
<dbReference type="InterPro" id="IPR044505">
    <property type="entry name" value="GlgX_Isoamylase_N_E_set"/>
</dbReference>
<reference evidence="5" key="2">
    <citation type="submission" date="2020-09" db="EMBL/GenBank/DDBJ databases">
        <authorList>
            <person name="Sun Q."/>
            <person name="Kim S."/>
        </authorList>
    </citation>
    <scope>NUCLEOTIDE SEQUENCE</scope>
    <source>
        <strain evidence="5">KCTC 42731</strain>
    </source>
</reference>
<evidence type="ECO:0000256" key="1">
    <source>
        <dbReference type="ARBA" id="ARBA00008061"/>
    </source>
</evidence>
<dbReference type="InterPro" id="IPR006047">
    <property type="entry name" value="GH13_cat_dom"/>
</dbReference>
<dbReference type="PANTHER" id="PTHR43002">
    <property type="entry name" value="GLYCOGEN DEBRANCHING ENZYME"/>
    <property type="match status" value="1"/>
</dbReference>
<dbReference type="Gene3D" id="2.60.40.1180">
    <property type="entry name" value="Golgi alpha-mannosidase II"/>
    <property type="match status" value="1"/>
</dbReference>
<gene>
    <name evidence="5" type="ORF">GCM10017161_34820</name>
</gene>
<comment type="caution">
    <text evidence="5">The sequence shown here is derived from an EMBL/GenBank/DDBJ whole genome shotgun (WGS) entry which is preliminary data.</text>
</comment>
<dbReference type="AlphaFoldDB" id="A0A919EPB4"/>
<dbReference type="InterPro" id="IPR004193">
    <property type="entry name" value="Glyco_hydro_13_N"/>
</dbReference>
<dbReference type="InterPro" id="IPR013780">
    <property type="entry name" value="Glyco_hydro_b"/>
</dbReference>
<dbReference type="InterPro" id="IPR017853">
    <property type="entry name" value="GH"/>
</dbReference>
<dbReference type="SMART" id="SM00642">
    <property type="entry name" value="Aamy"/>
    <property type="match status" value="1"/>
</dbReference>
<keyword evidence="6" id="KW-1185">Reference proteome</keyword>
<dbReference type="Gene3D" id="2.60.40.10">
    <property type="entry name" value="Immunoglobulins"/>
    <property type="match status" value="1"/>
</dbReference>
<dbReference type="SUPFAM" id="SSF51011">
    <property type="entry name" value="Glycosyl hydrolase domain"/>
    <property type="match status" value="1"/>
</dbReference>
<feature type="domain" description="Glycosyl hydrolase family 13 catalytic" evidence="4">
    <location>
        <begin position="170"/>
        <end position="574"/>
    </location>
</feature>
<evidence type="ECO:0000313" key="5">
    <source>
        <dbReference type="EMBL" id="GHG02861.1"/>
    </source>
</evidence>
<dbReference type="Pfam" id="PF02922">
    <property type="entry name" value="CBM_48"/>
    <property type="match status" value="1"/>
</dbReference>
<dbReference type="GO" id="GO:0004135">
    <property type="term" value="F:amylo-alpha-1,6-glucosidase activity"/>
    <property type="evidence" value="ECO:0007669"/>
    <property type="project" value="InterPro"/>
</dbReference>